<dbReference type="Pfam" id="PF06094">
    <property type="entry name" value="GGACT"/>
    <property type="match status" value="1"/>
</dbReference>
<keyword evidence="2" id="KW-0808">Transferase</keyword>
<dbReference type="RefSeq" id="XP_062697375.1">
    <property type="nucleotide sequence ID" value="XM_062835704.1"/>
</dbReference>
<evidence type="ECO:0000256" key="3">
    <source>
        <dbReference type="ARBA" id="ARBA00030602"/>
    </source>
</evidence>
<protein>
    <recommendedName>
        <fullName evidence="3">Putative gamma-glutamylcyclotransferase</fullName>
    </recommendedName>
</protein>
<dbReference type="InterPro" id="IPR013024">
    <property type="entry name" value="GGCT-like"/>
</dbReference>
<dbReference type="Gene3D" id="3.10.490.10">
    <property type="entry name" value="Gamma-glutamyl cyclotransferase-like"/>
    <property type="match status" value="1"/>
</dbReference>
<gene>
    <name evidence="5" type="ORF">B0T23DRAFT_330114</name>
</gene>
<dbReference type="InterPro" id="IPR009288">
    <property type="entry name" value="AIG2-like_dom"/>
</dbReference>
<sequence length="183" mass="20976">MANQEQASAQSDDPVHCAFFYGTLMVPEVFNTVCYNNKTVPDIIARQHKFTPAILHGYIRRRVKFADYPGITEDAEHTVFGMFAEGLTKANLDKLDYFEGAEYERRTVKVKLLEKVGDVHGEGNVEGEEKEAQVYVFLLEQHLEQKEWDFEEFKRDKLKLWTRGDHIFADCDPDKPATVAAAV</sequence>
<proteinExistence type="inferred from homology"/>
<reference evidence="5 6" key="1">
    <citation type="journal article" date="2023" name="Mol. Phylogenet. Evol.">
        <title>Genome-scale phylogeny and comparative genomics of the fungal order Sordariales.</title>
        <authorList>
            <person name="Hensen N."/>
            <person name="Bonometti L."/>
            <person name="Westerberg I."/>
            <person name="Brannstrom I.O."/>
            <person name="Guillou S."/>
            <person name="Cros-Aarteil S."/>
            <person name="Calhoun S."/>
            <person name="Haridas S."/>
            <person name="Kuo A."/>
            <person name="Mondo S."/>
            <person name="Pangilinan J."/>
            <person name="Riley R."/>
            <person name="LaButti K."/>
            <person name="Andreopoulos B."/>
            <person name="Lipzen A."/>
            <person name="Chen C."/>
            <person name="Yan M."/>
            <person name="Daum C."/>
            <person name="Ng V."/>
            <person name="Clum A."/>
            <person name="Steindorff A."/>
            <person name="Ohm R.A."/>
            <person name="Martin F."/>
            <person name="Silar P."/>
            <person name="Natvig D.O."/>
            <person name="Lalanne C."/>
            <person name="Gautier V."/>
            <person name="Ament-Velasquez S.L."/>
            <person name="Kruys A."/>
            <person name="Hutchinson M.I."/>
            <person name="Powell A.J."/>
            <person name="Barry K."/>
            <person name="Miller A.N."/>
            <person name="Grigoriev I.V."/>
            <person name="Debuchy R."/>
            <person name="Gladieux P."/>
            <person name="Hiltunen Thoren M."/>
            <person name="Johannesson H."/>
        </authorList>
    </citation>
    <scope>NUCLEOTIDE SEQUENCE [LARGE SCALE GENOMIC DNA]</scope>
    <source>
        <strain evidence="5 6">FGSC 10403</strain>
    </source>
</reference>
<dbReference type="InterPro" id="IPR045038">
    <property type="entry name" value="AIG2-like"/>
</dbReference>
<evidence type="ECO:0000256" key="1">
    <source>
        <dbReference type="ARBA" id="ARBA00008861"/>
    </source>
</evidence>
<name>A0AAJ0IG49_9PEZI</name>
<comment type="similarity">
    <text evidence="1">Belongs to the gamma-glutamylcyclotransferase family.</text>
</comment>
<dbReference type="GO" id="GO:0016740">
    <property type="term" value="F:transferase activity"/>
    <property type="evidence" value="ECO:0007669"/>
    <property type="project" value="UniProtKB-KW"/>
</dbReference>
<dbReference type="CDD" id="cd06661">
    <property type="entry name" value="GGCT_like"/>
    <property type="match status" value="1"/>
</dbReference>
<keyword evidence="6" id="KW-1185">Reference proteome</keyword>
<dbReference type="EMBL" id="JAULSX010000001">
    <property type="protein sequence ID" value="KAK3499742.1"/>
    <property type="molecule type" value="Genomic_DNA"/>
</dbReference>
<dbReference type="PANTHER" id="PTHR31544:SF2">
    <property type="entry name" value="AIG2-LIKE PROTEIN D"/>
    <property type="match status" value="1"/>
</dbReference>
<evidence type="ECO:0000313" key="6">
    <source>
        <dbReference type="Proteomes" id="UP001285908"/>
    </source>
</evidence>
<evidence type="ECO:0000256" key="2">
    <source>
        <dbReference type="ARBA" id="ARBA00022679"/>
    </source>
</evidence>
<feature type="domain" description="Gamma-glutamylcyclotransferase AIG2-like" evidence="4">
    <location>
        <begin position="19"/>
        <end position="149"/>
    </location>
</feature>
<dbReference type="Proteomes" id="UP001285908">
    <property type="component" value="Unassembled WGS sequence"/>
</dbReference>
<organism evidence="5 6">
    <name type="scientific">Neurospora hispaniola</name>
    <dbReference type="NCBI Taxonomy" id="588809"/>
    <lineage>
        <taxon>Eukaryota</taxon>
        <taxon>Fungi</taxon>
        <taxon>Dikarya</taxon>
        <taxon>Ascomycota</taxon>
        <taxon>Pezizomycotina</taxon>
        <taxon>Sordariomycetes</taxon>
        <taxon>Sordariomycetidae</taxon>
        <taxon>Sordariales</taxon>
        <taxon>Sordariaceae</taxon>
        <taxon>Neurospora</taxon>
    </lineage>
</organism>
<dbReference type="InterPro" id="IPR036568">
    <property type="entry name" value="GGCT-like_sf"/>
</dbReference>
<dbReference type="SUPFAM" id="SSF110857">
    <property type="entry name" value="Gamma-glutamyl cyclotransferase-like"/>
    <property type="match status" value="1"/>
</dbReference>
<dbReference type="PANTHER" id="PTHR31544">
    <property type="entry name" value="AIG2-LIKE PROTEIN D"/>
    <property type="match status" value="1"/>
</dbReference>
<dbReference type="AlphaFoldDB" id="A0AAJ0IG49"/>
<dbReference type="GeneID" id="87873326"/>
<accession>A0AAJ0IG49</accession>
<evidence type="ECO:0000313" key="5">
    <source>
        <dbReference type="EMBL" id="KAK3499742.1"/>
    </source>
</evidence>
<comment type="caution">
    <text evidence="5">The sequence shown here is derived from an EMBL/GenBank/DDBJ whole genome shotgun (WGS) entry which is preliminary data.</text>
</comment>
<evidence type="ECO:0000259" key="4">
    <source>
        <dbReference type="Pfam" id="PF06094"/>
    </source>
</evidence>